<name>A0A6A6GFP4_9PEZI</name>
<dbReference type="PRINTS" id="PR00081">
    <property type="entry name" value="GDHRDH"/>
</dbReference>
<dbReference type="InterPro" id="IPR036291">
    <property type="entry name" value="NAD(P)-bd_dom_sf"/>
</dbReference>
<dbReference type="OrthoDB" id="47007at2759"/>
<dbReference type="SUPFAM" id="SSF51735">
    <property type="entry name" value="NAD(P)-binding Rossmann-fold domains"/>
    <property type="match status" value="1"/>
</dbReference>
<dbReference type="GO" id="GO:0016616">
    <property type="term" value="F:oxidoreductase activity, acting on the CH-OH group of donors, NAD or NADP as acceptor"/>
    <property type="evidence" value="ECO:0007669"/>
    <property type="project" value="TreeGrafter"/>
</dbReference>
<dbReference type="PANTHER" id="PTHR42760">
    <property type="entry name" value="SHORT-CHAIN DEHYDROGENASES/REDUCTASES FAMILY MEMBER"/>
    <property type="match status" value="1"/>
</dbReference>
<proteinExistence type="inferred from homology"/>
<dbReference type="FunFam" id="3.40.50.720:FF:000084">
    <property type="entry name" value="Short-chain dehydrogenase reductase"/>
    <property type="match status" value="1"/>
</dbReference>
<reference evidence="4" key="1">
    <citation type="journal article" date="2020" name="Stud. Mycol.">
        <title>101 Dothideomycetes genomes: A test case for predicting lifestyles and emergence of pathogens.</title>
        <authorList>
            <person name="Haridas S."/>
            <person name="Albert R."/>
            <person name="Binder M."/>
            <person name="Bloem J."/>
            <person name="LaButti K."/>
            <person name="Salamov A."/>
            <person name="Andreopoulos B."/>
            <person name="Baker S."/>
            <person name="Barry K."/>
            <person name="Bills G."/>
            <person name="Bluhm B."/>
            <person name="Cannon C."/>
            <person name="Castanera R."/>
            <person name="Culley D."/>
            <person name="Daum C."/>
            <person name="Ezra D."/>
            <person name="Gonzalez J."/>
            <person name="Henrissat B."/>
            <person name="Kuo A."/>
            <person name="Liang C."/>
            <person name="Lipzen A."/>
            <person name="Lutzoni F."/>
            <person name="Magnuson J."/>
            <person name="Mondo S."/>
            <person name="Nolan M."/>
            <person name="Ohm R."/>
            <person name="Pangilinan J."/>
            <person name="Park H.-J."/>
            <person name="Ramirez L."/>
            <person name="Alfaro M."/>
            <person name="Sun H."/>
            <person name="Tritt A."/>
            <person name="Yoshinaga Y."/>
            <person name="Zwiers L.-H."/>
            <person name="Turgeon B."/>
            <person name="Goodwin S."/>
            <person name="Spatafora J."/>
            <person name="Crous P."/>
            <person name="Grigoriev I."/>
        </authorList>
    </citation>
    <scope>NUCLEOTIDE SEQUENCE [LARGE SCALE GENOMIC DNA]</scope>
    <source>
        <strain evidence="4">CECT 20119</strain>
    </source>
</reference>
<sequence>MKLGLEGKNVLVTGGSKGIGKAIVEAFAQEGANVHFCARSSDASTTTSSSLQKTYPSVKITFTKVDITSTPSLTQWIQDIVTTHSSIDVIVSNVSALAIENTPENWDAAYAADMKALYTMASVAEPYLEKSKGNLVTISSVSGRDVDFTAPGPYAALKAAIVHYTSQLAHAWAGKGMRANTVSPGNIYIADGVWGNVERDMPDLFKSQMGKNPMGRMGKAEEIAAAVVFLASSKSSFTSGANFVVDGALCNGVQL</sequence>
<keyword evidence="4" id="KW-1185">Reference proteome</keyword>
<evidence type="ECO:0000256" key="2">
    <source>
        <dbReference type="ARBA" id="ARBA00022857"/>
    </source>
</evidence>
<comment type="similarity">
    <text evidence="1">Belongs to the short-chain dehydrogenases/reductases (SDR) family.</text>
</comment>
<evidence type="ECO:0000313" key="4">
    <source>
        <dbReference type="Proteomes" id="UP000799538"/>
    </source>
</evidence>
<dbReference type="PRINTS" id="PR00080">
    <property type="entry name" value="SDRFAMILY"/>
</dbReference>
<gene>
    <name evidence="3" type="ORF">BDZ85DRAFT_102311</name>
</gene>
<dbReference type="Proteomes" id="UP000799538">
    <property type="component" value="Unassembled WGS sequence"/>
</dbReference>
<evidence type="ECO:0000313" key="3">
    <source>
        <dbReference type="EMBL" id="KAF2224437.1"/>
    </source>
</evidence>
<protein>
    <submittedName>
        <fullName evidence="3">Uncharacterized protein</fullName>
    </submittedName>
</protein>
<dbReference type="InterPro" id="IPR002347">
    <property type="entry name" value="SDR_fam"/>
</dbReference>
<keyword evidence="2" id="KW-0521">NADP</keyword>
<dbReference type="AlphaFoldDB" id="A0A6A6GFP4"/>
<organism evidence="3 4">
    <name type="scientific">Elsinoe ampelina</name>
    <dbReference type="NCBI Taxonomy" id="302913"/>
    <lineage>
        <taxon>Eukaryota</taxon>
        <taxon>Fungi</taxon>
        <taxon>Dikarya</taxon>
        <taxon>Ascomycota</taxon>
        <taxon>Pezizomycotina</taxon>
        <taxon>Dothideomycetes</taxon>
        <taxon>Dothideomycetidae</taxon>
        <taxon>Myriangiales</taxon>
        <taxon>Elsinoaceae</taxon>
        <taxon>Elsinoe</taxon>
    </lineage>
</organism>
<dbReference type="EMBL" id="ML992505">
    <property type="protein sequence ID" value="KAF2224437.1"/>
    <property type="molecule type" value="Genomic_DNA"/>
</dbReference>
<dbReference type="Pfam" id="PF13561">
    <property type="entry name" value="adh_short_C2"/>
    <property type="match status" value="1"/>
</dbReference>
<accession>A0A6A6GFP4</accession>
<dbReference type="Gene3D" id="3.40.50.720">
    <property type="entry name" value="NAD(P)-binding Rossmann-like Domain"/>
    <property type="match status" value="1"/>
</dbReference>
<evidence type="ECO:0000256" key="1">
    <source>
        <dbReference type="ARBA" id="ARBA00006484"/>
    </source>
</evidence>